<dbReference type="InterPro" id="IPR027417">
    <property type="entry name" value="P-loop_NTPase"/>
</dbReference>
<accession>A0A0F9SV50</accession>
<dbReference type="FunFam" id="3.40.50.300:FF:000006">
    <property type="entry name" value="DNA-binding transcriptional regulator NtrC"/>
    <property type="match status" value="1"/>
</dbReference>
<dbReference type="PROSITE" id="PS50045">
    <property type="entry name" value="SIGMA54_INTERACT_4"/>
    <property type="match status" value="1"/>
</dbReference>
<dbReference type="InterPro" id="IPR002078">
    <property type="entry name" value="Sigma_54_int"/>
</dbReference>
<dbReference type="GO" id="GO:0043565">
    <property type="term" value="F:sequence-specific DNA binding"/>
    <property type="evidence" value="ECO:0007669"/>
    <property type="project" value="InterPro"/>
</dbReference>
<dbReference type="InterPro" id="IPR003593">
    <property type="entry name" value="AAA+_ATPase"/>
</dbReference>
<keyword evidence="3" id="KW-0805">Transcription regulation</keyword>
<dbReference type="EMBL" id="LAZR01002209">
    <property type="protein sequence ID" value="KKN33053.1"/>
    <property type="molecule type" value="Genomic_DNA"/>
</dbReference>
<dbReference type="Pfam" id="PF00158">
    <property type="entry name" value="Sigma54_activat"/>
    <property type="match status" value="1"/>
</dbReference>
<keyword evidence="2" id="KW-0067">ATP-binding</keyword>
<dbReference type="Gene3D" id="1.10.8.60">
    <property type="match status" value="1"/>
</dbReference>
<dbReference type="CDD" id="cd00009">
    <property type="entry name" value="AAA"/>
    <property type="match status" value="1"/>
</dbReference>
<dbReference type="Pfam" id="PF25601">
    <property type="entry name" value="AAA_lid_14"/>
    <property type="match status" value="1"/>
</dbReference>
<reference evidence="6" key="1">
    <citation type="journal article" date="2015" name="Nature">
        <title>Complex archaea that bridge the gap between prokaryotes and eukaryotes.</title>
        <authorList>
            <person name="Spang A."/>
            <person name="Saw J.H."/>
            <person name="Jorgensen S.L."/>
            <person name="Zaremba-Niedzwiedzka K."/>
            <person name="Martijn J."/>
            <person name="Lind A.E."/>
            <person name="van Eijk R."/>
            <person name="Schleper C."/>
            <person name="Guy L."/>
            <person name="Ettema T.J."/>
        </authorList>
    </citation>
    <scope>NUCLEOTIDE SEQUENCE</scope>
</reference>
<dbReference type="InterPro" id="IPR009057">
    <property type="entry name" value="Homeodomain-like_sf"/>
</dbReference>
<organism evidence="6">
    <name type="scientific">marine sediment metagenome</name>
    <dbReference type="NCBI Taxonomy" id="412755"/>
    <lineage>
        <taxon>unclassified sequences</taxon>
        <taxon>metagenomes</taxon>
        <taxon>ecological metagenomes</taxon>
    </lineage>
</organism>
<proteinExistence type="predicted"/>
<evidence type="ECO:0000313" key="6">
    <source>
        <dbReference type="EMBL" id="KKN33053.1"/>
    </source>
</evidence>
<dbReference type="AlphaFoldDB" id="A0A0F9SV50"/>
<dbReference type="SUPFAM" id="SSF46689">
    <property type="entry name" value="Homeodomain-like"/>
    <property type="match status" value="1"/>
</dbReference>
<dbReference type="Gene3D" id="1.10.10.60">
    <property type="entry name" value="Homeodomain-like"/>
    <property type="match status" value="1"/>
</dbReference>
<dbReference type="Gene3D" id="3.40.50.300">
    <property type="entry name" value="P-loop containing nucleotide triphosphate hydrolases"/>
    <property type="match status" value="1"/>
</dbReference>
<keyword evidence="1" id="KW-0547">Nucleotide-binding</keyword>
<dbReference type="GO" id="GO:0005524">
    <property type="term" value="F:ATP binding"/>
    <property type="evidence" value="ECO:0007669"/>
    <property type="project" value="UniProtKB-KW"/>
</dbReference>
<protein>
    <recommendedName>
        <fullName evidence="5">Sigma-54 factor interaction domain-containing protein</fullName>
    </recommendedName>
</protein>
<name>A0A0F9SV50_9ZZZZ</name>
<feature type="domain" description="Sigma-54 factor interaction" evidence="5">
    <location>
        <begin position="143"/>
        <end position="370"/>
    </location>
</feature>
<keyword evidence="4" id="KW-0804">Transcription</keyword>
<evidence type="ECO:0000256" key="4">
    <source>
        <dbReference type="ARBA" id="ARBA00023163"/>
    </source>
</evidence>
<dbReference type="InterPro" id="IPR058031">
    <property type="entry name" value="AAA_lid_NorR"/>
</dbReference>
<gene>
    <name evidence="6" type="ORF">LCGC14_0807590</name>
</gene>
<sequence>MTEKRPLVWLSAANSNTGIRKELETNWNLIDFDLGGPVPLFAAVPDGASIGVLEFPNLSGETMPWPESWIDALGLTYWVAIAPQRPVSGTHTAKLIVRYCSDFHTLPVDYKRINTVLGHLWGMASILEPENNLAHQDYQDLALEGDSQSIRDVRNLLRRFAGTPEPVLITGENGTGKEAAARFVHTNSTRANGSLIFVNCAALPVTLTQSELFGYEKGAFTNAVSSRQGKLEQANGGSLVFSGINELKLEQQSSILRFLQDGEIERVGGNTRIPVDGRIISITSQPLPDLVALGRFRSDVYFRLGTLEVELPPLNNRREDIPAIAHSLLETSSPEAQQKRLSKSAVQSLVNHSWPGNFQELQNRLRQGMLLSDRPIIEACDLGLSPPRSGIDAPSNLSLKEFRARADRQALLCGLRMANYNMSEAARLLKISRVSLYRLMEKYNPGPLSQSTRQRPYRKGDLT</sequence>
<dbReference type="InterPro" id="IPR002197">
    <property type="entry name" value="HTH_Fis"/>
</dbReference>
<comment type="caution">
    <text evidence="6">The sequence shown here is derived from an EMBL/GenBank/DDBJ whole genome shotgun (WGS) entry which is preliminary data.</text>
</comment>
<evidence type="ECO:0000256" key="2">
    <source>
        <dbReference type="ARBA" id="ARBA00022840"/>
    </source>
</evidence>
<evidence type="ECO:0000256" key="1">
    <source>
        <dbReference type="ARBA" id="ARBA00022741"/>
    </source>
</evidence>
<evidence type="ECO:0000256" key="3">
    <source>
        <dbReference type="ARBA" id="ARBA00023015"/>
    </source>
</evidence>
<evidence type="ECO:0000259" key="5">
    <source>
        <dbReference type="PROSITE" id="PS50045"/>
    </source>
</evidence>
<dbReference type="Pfam" id="PF02954">
    <property type="entry name" value="HTH_8"/>
    <property type="match status" value="1"/>
</dbReference>
<dbReference type="GO" id="GO:0006355">
    <property type="term" value="P:regulation of DNA-templated transcription"/>
    <property type="evidence" value="ECO:0007669"/>
    <property type="project" value="InterPro"/>
</dbReference>
<dbReference type="PANTHER" id="PTHR32071">
    <property type="entry name" value="TRANSCRIPTIONAL REGULATORY PROTEIN"/>
    <property type="match status" value="1"/>
</dbReference>
<dbReference type="SUPFAM" id="SSF52540">
    <property type="entry name" value="P-loop containing nucleoside triphosphate hydrolases"/>
    <property type="match status" value="1"/>
</dbReference>
<dbReference type="PANTHER" id="PTHR32071:SF120">
    <property type="entry name" value="TRANSCRIPTIONAL REGULATOR-RELATED"/>
    <property type="match status" value="1"/>
</dbReference>
<dbReference type="SMART" id="SM00382">
    <property type="entry name" value="AAA"/>
    <property type="match status" value="1"/>
</dbReference>